<accession>A0A972FAU6</accession>
<dbReference type="RefSeq" id="WP_168988080.1">
    <property type="nucleotide sequence ID" value="NZ_CAWPHM010000277.1"/>
</dbReference>
<dbReference type="AlphaFoldDB" id="A0A972FAU6"/>
<dbReference type="Pfam" id="PF07813">
    <property type="entry name" value="LTXXQ"/>
    <property type="match status" value="1"/>
</dbReference>
<feature type="chain" id="PRO_5037400934" description="Zinc resistance-associated protein" evidence="2">
    <location>
        <begin position="27"/>
        <end position="178"/>
    </location>
</feature>
<dbReference type="Proteomes" id="UP000599523">
    <property type="component" value="Unassembled WGS sequence"/>
</dbReference>
<keyword evidence="2" id="KW-0732">Signal</keyword>
<evidence type="ECO:0000256" key="1">
    <source>
        <dbReference type="SAM" id="MobiDB-lite"/>
    </source>
</evidence>
<comment type="caution">
    <text evidence="3">The sequence shown here is derived from an EMBL/GenBank/DDBJ whole genome shotgun (WGS) entry which is preliminary data.</text>
</comment>
<feature type="region of interest" description="Disordered" evidence="1">
    <location>
        <begin position="154"/>
        <end position="178"/>
    </location>
</feature>
<evidence type="ECO:0000313" key="4">
    <source>
        <dbReference type="Proteomes" id="UP000599523"/>
    </source>
</evidence>
<feature type="signal peptide" evidence="2">
    <location>
        <begin position="1"/>
        <end position="26"/>
    </location>
</feature>
<keyword evidence="4" id="KW-1185">Reference proteome</keyword>
<organism evidence="3 4">
    <name type="scientific">Azoarcus taiwanensis</name>
    <dbReference type="NCBI Taxonomy" id="666964"/>
    <lineage>
        <taxon>Bacteria</taxon>
        <taxon>Pseudomonadati</taxon>
        <taxon>Pseudomonadota</taxon>
        <taxon>Betaproteobacteria</taxon>
        <taxon>Rhodocyclales</taxon>
        <taxon>Zoogloeaceae</taxon>
        <taxon>Azoarcus</taxon>
    </lineage>
</organism>
<name>A0A972FAU6_9RHOO</name>
<feature type="compositionally biased region" description="Gly residues" evidence="1">
    <location>
        <begin position="164"/>
        <end position="178"/>
    </location>
</feature>
<sequence length="178" mass="19544">MKTSIKTSIVVALIAAGALGTTAALAWGGQCDGPRGSRAAWSQMAPEQMQERMTQRAEVRMARLELALALTPEQKPAFETFKADMQTRASRMVETMAERRSADRPQTAIERMQRMEEMSQLRQTEMASARESVETFYATLSDAQKTVFDAEFQQMGRKGDRGMRGGPRGGSGMGAGRS</sequence>
<dbReference type="EMBL" id="WTVM01000051">
    <property type="protein sequence ID" value="NMG03329.1"/>
    <property type="molecule type" value="Genomic_DNA"/>
</dbReference>
<reference evidence="3" key="1">
    <citation type="submission" date="2019-12" db="EMBL/GenBank/DDBJ databases">
        <title>Comparative genomics gives insights into the taxonomy of the Azoarcus-Aromatoleum group and reveals separate origins of nif in the plant-associated Azoarcus and non-plant-associated Aromatoleum sub-groups.</title>
        <authorList>
            <person name="Lafos M."/>
            <person name="Maluk M."/>
            <person name="Batista M."/>
            <person name="Junghare M."/>
            <person name="Carmona M."/>
            <person name="Faoro H."/>
            <person name="Cruz L.M."/>
            <person name="Battistoni F."/>
            <person name="De Souza E."/>
            <person name="Pedrosa F."/>
            <person name="Chen W.-M."/>
            <person name="Poole P.S."/>
            <person name="Dixon R.A."/>
            <person name="James E.K."/>
        </authorList>
    </citation>
    <scope>NUCLEOTIDE SEQUENCE</scope>
    <source>
        <strain evidence="3">NSC3</strain>
    </source>
</reference>
<dbReference type="InterPro" id="IPR012899">
    <property type="entry name" value="LTXXQ"/>
</dbReference>
<evidence type="ECO:0000313" key="3">
    <source>
        <dbReference type="EMBL" id="NMG03329.1"/>
    </source>
</evidence>
<proteinExistence type="predicted"/>
<gene>
    <name evidence="3" type="ORF">GPA21_10120</name>
</gene>
<evidence type="ECO:0008006" key="5">
    <source>
        <dbReference type="Google" id="ProtNLM"/>
    </source>
</evidence>
<protein>
    <recommendedName>
        <fullName evidence="5">Zinc resistance-associated protein</fullName>
    </recommendedName>
</protein>
<dbReference type="GO" id="GO:0042597">
    <property type="term" value="C:periplasmic space"/>
    <property type="evidence" value="ECO:0007669"/>
    <property type="project" value="InterPro"/>
</dbReference>
<evidence type="ECO:0000256" key="2">
    <source>
        <dbReference type="SAM" id="SignalP"/>
    </source>
</evidence>